<dbReference type="InterPro" id="IPR036259">
    <property type="entry name" value="MFS_trans_sf"/>
</dbReference>
<proteinExistence type="predicted"/>
<dbReference type="Proteomes" id="UP000298017">
    <property type="component" value="Unassembled WGS sequence"/>
</dbReference>
<feature type="transmembrane region" description="Helical" evidence="5">
    <location>
        <begin position="79"/>
        <end position="98"/>
    </location>
</feature>
<evidence type="ECO:0000313" key="7">
    <source>
        <dbReference type="EMBL" id="TFI01352.1"/>
    </source>
</evidence>
<evidence type="ECO:0000256" key="5">
    <source>
        <dbReference type="SAM" id="Phobius"/>
    </source>
</evidence>
<feature type="transmembrane region" description="Helical" evidence="5">
    <location>
        <begin position="382"/>
        <end position="400"/>
    </location>
</feature>
<evidence type="ECO:0000313" key="8">
    <source>
        <dbReference type="Proteomes" id="UP000298017"/>
    </source>
</evidence>
<reference evidence="7 8" key="1">
    <citation type="submission" date="2019-03" db="EMBL/GenBank/DDBJ databases">
        <title>Genome Sequencing and Assembly of Various Microbes Isolated from Alder Root Nodule.</title>
        <authorList>
            <person name="Swanson E."/>
            <person name="Sevigny J.L."/>
            <person name="Pesce C."/>
            <person name="Davis I."/>
            <person name="Kleiner V."/>
            <person name="Tisa L."/>
        </authorList>
    </citation>
    <scope>NUCLEOTIDE SEQUENCE [LARGE SCALE GENOMIC DNA]</scope>
    <source>
        <strain evidence="7 8">4R-31</strain>
    </source>
</reference>
<evidence type="ECO:0000256" key="3">
    <source>
        <dbReference type="ARBA" id="ARBA00022989"/>
    </source>
</evidence>
<evidence type="ECO:0000256" key="4">
    <source>
        <dbReference type="ARBA" id="ARBA00023136"/>
    </source>
</evidence>
<comment type="caution">
    <text evidence="7">The sequence shown here is derived from an EMBL/GenBank/DDBJ whole genome shotgun (WGS) entry which is preliminary data.</text>
</comment>
<organism evidence="7 8">
    <name type="scientific">Kocuria rhizophila</name>
    <dbReference type="NCBI Taxonomy" id="72000"/>
    <lineage>
        <taxon>Bacteria</taxon>
        <taxon>Bacillati</taxon>
        <taxon>Actinomycetota</taxon>
        <taxon>Actinomycetes</taxon>
        <taxon>Micrococcales</taxon>
        <taxon>Micrococcaceae</taxon>
        <taxon>Kocuria</taxon>
    </lineage>
</organism>
<keyword evidence="8" id="KW-1185">Reference proteome</keyword>
<dbReference type="GO" id="GO:0022857">
    <property type="term" value="F:transmembrane transporter activity"/>
    <property type="evidence" value="ECO:0007669"/>
    <property type="project" value="InterPro"/>
</dbReference>
<dbReference type="GO" id="GO:0005886">
    <property type="term" value="C:plasma membrane"/>
    <property type="evidence" value="ECO:0007669"/>
    <property type="project" value="UniProtKB-SubCell"/>
</dbReference>
<feature type="transmembrane region" description="Helical" evidence="5">
    <location>
        <begin position="223"/>
        <end position="241"/>
    </location>
</feature>
<dbReference type="AlphaFoldDB" id="A0AAX2SEM2"/>
<keyword evidence="3 5" id="KW-1133">Transmembrane helix</keyword>
<evidence type="ECO:0000259" key="6">
    <source>
        <dbReference type="PROSITE" id="PS50850"/>
    </source>
</evidence>
<comment type="subcellular location">
    <subcellularLocation>
        <location evidence="1">Cell membrane</location>
        <topology evidence="1">Multi-pass membrane protein</topology>
    </subcellularLocation>
</comment>
<gene>
    <name evidence="7" type="ORF">E4P33_07295</name>
</gene>
<dbReference type="Pfam" id="PF07690">
    <property type="entry name" value="MFS_1"/>
    <property type="match status" value="1"/>
</dbReference>
<dbReference type="Gene3D" id="1.20.1250.20">
    <property type="entry name" value="MFS general substrate transporter like domains"/>
    <property type="match status" value="2"/>
</dbReference>
<feature type="transmembrane region" description="Helical" evidence="5">
    <location>
        <begin position="256"/>
        <end position="277"/>
    </location>
</feature>
<dbReference type="InterPro" id="IPR020846">
    <property type="entry name" value="MFS_dom"/>
</dbReference>
<keyword evidence="4 5" id="KW-0472">Membrane</keyword>
<dbReference type="InterPro" id="IPR011701">
    <property type="entry name" value="MFS"/>
</dbReference>
<evidence type="ECO:0000256" key="1">
    <source>
        <dbReference type="ARBA" id="ARBA00004651"/>
    </source>
</evidence>
<feature type="transmembrane region" description="Helical" evidence="5">
    <location>
        <begin position="289"/>
        <end position="310"/>
    </location>
</feature>
<dbReference type="PROSITE" id="PS50850">
    <property type="entry name" value="MFS"/>
    <property type="match status" value="1"/>
</dbReference>
<feature type="transmembrane region" description="Helical" evidence="5">
    <location>
        <begin position="352"/>
        <end position="370"/>
    </location>
</feature>
<dbReference type="PANTHER" id="PTHR23514:SF13">
    <property type="entry name" value="INNER MEMBRANE PROTEIN YBJJ"/>
    <property type="match status" value="1"/>
</dbReference>
<accession>A0AAX2SEM2</accession>
<feature type="transmembrane region" description="Helical" evidence="5">
    <location>
        <begin position="316"/>
        <end position="340"/>
    </location>
</feature>
<feature type="domain" description="Major facilitator superfamily (MFS) profile" evidence="6">
    <location>
        <begin position="17"/>
        <end position="405"/>
    </location>
</feature>
<evidence type="ECO:0000256" key="2">
    <source>
        <dbReference type="ARBA" id="ARBA00022692"/>
    </source>
</evidence>
<dbReference type="CDD" id="cd17393">
    <property type="entry name" value="MFS_MosC_like"/>
    <property type="match status" value="1"/>
</dbReference>
<dbReference type="EMBL" id="SPNK01000006">
    <property type="protein sequence ID" value="TFI01352.1"/>
    <property type="molecule type" value="Genomic_DNA"/>
</dbReference>
<protein>
    <submittedName>
        <fullName evidence="7">MFS transporter</fullName>
    </submittedName>
</protein>
<dbReference type="PANTHER" id="PTHR23514">
    <property type="entry name" value="BYPASS OF STOP CODON PROTEIN 6"/>
    <property type="match status" value="1"/>
</dbReference>
<feature type="transmembrane region" description="Helical" evidence="5">
    <location>
        <begin position="51"/>
        <end position="72"/>
    </location>
</feature>
<dbReference type="InterPro" id="IPR051788">
    <property type="entry name" value="MFS_Transporter"/>
</dbReference>
<sequence length="406" mass="41636">MTSPDPEAMDRARIRRARLAVSLLFLTNGAIFSNLLPRLPEFKDMFELSNAAYGLAVIAFPIGGVVAGPLPAPVLRRFGTARTAAVGSVLLAGAVFVAGSVPVLAVFGAGLFVAGVLDAVVDTAQNAQGLRVQRLAGTSMINSMHALWSVGAVIGGLMGTAAAALHVPLAWHFLVSGVVFAAVAVVAMRWAVPDDHEAHAAAQAENVPLDTAGLPRLPRGRRAALLALLPIAVVAVSGVLVEDVGSNWSAVYLRDVLAAPVGLVGLGYVSLVGAQFVGRIVGDRLIDALGAVLVTRIGGVLIFVGLGAVALAPAPWLALVGFALAGFGCATMVPNAYAAADHAPGLKPGTGLTLVSWCMRIVFVLSPPLVGVLADAVGLRTALLIFPVMGVLAFLFAGALRERRRS</sequence>
<dbReference type="RefSeq" id="WP_135010632.1">
    <property type="nucleotide sequence ID" value="NZ_CP072262.1"/>
</dbReference>
<keyword evidence="2 5" id="KW-0812">Transmembrane</keyword>
<feature type="transmembrane region" description="Helical" evidence="5">
    <location>
        <begin position="19"/>
        <end position="39"/>
    </location>
</feature>
<dbReference type="SUPFAM" id="SSF103473">
    <property type="entry name" value="MFS general substrate transporter"/>
    <property type="match status" value="1"/>
</dbReference>
<name>A0AAX2SEM2_KOCRH</name>
<feature type="transmembrane region" description="Helical" evidence="5">
    <location>
        <begin position="171"/>
        <end position="192"/>
    </location>
</feature>